<reference evidence="5" key="1">
    <citation type="journal article" date="2019" name="Int. J. Syst. Evol. Microbiol.">
        <title>The Global Catalogue of Microorganisms (GCM) 10K type strain sequencing project: providing services to taxonomists for standard genome sequencing and annotation.</title>
        <authorList>
            <consortium name="The Broad Institute Genomics Platform"/>
            <consortium name="The Broad Institute Genome Sequencing Center for Infectious Disease"/>
            <person name="Wu L."/>
            <person name="Ma J."/>
        </authorList>
    </citation>
    <scope>NUCLEOTIDE SEQUENCE [LARGE SCALE GENOMIC DNA]</scope>
    <source>
        <strain evidence="5">NBRC 102407</strain>
    </source>
</reference>
<keyword evidence="1" id="KW-1188">Viral release from host cell</keyword>
<gene>
    <name evidence="4" type="ORF">GCM10007933_21990</name>
</gene>
<dbReference type="InterPro" id="IPR010090">
    <property type="entry name" value="Phage_tape_meas"/>
</dbReference>
<comment type="caution">
    <text evidence="4">The sequence shown here is derived from an EMBL/GenBank/DDBJ whole genome shotgun (WGS) entry which is preliminary data.</text>
</comment>
<evidence type="ECO:0000313" key="5">
    <source>
        <dbReference type="Proteomes" id="UP001157167"/>
    </source>
</evidence>
<evidence type="ECO:0000313" key="4">
    <source>
        <dbReference type="EMBL" id="GLT22739.1"/>
    </source>
</evidence>
<dbReference type="Pfam" id="PF10145">
    <property type="entry name" value="PhageMin_Tail"/>
    <property type="match status" value="1"/>
</dbReference>
<dbReference type="NCBIfam" id="TIGR01760">
    <property type="entry name" value="tape_meas_TP901"/>
    <property type="match status" value="1"/>
</dbReference>
<organism evidence="4 5">
    <name type="scientific">Zoogloea oryzae</name>
    <dbReference type="NCBI Taxonomy" id="310767"/>
    <lineage>
        <taxon>Bacteria</taxon>
        <taxon>Pseudomonadati</taxon>
        <taxon>Pseudomonadota</taxon>
        <taxon>Betaproteobacteria</taxon>
        <taxon>Rhodocyclales</taxon>
        <taxon>Zoogloeaceae</taxon>
        <taxon>Zoogloea</taxon>
    </lineage>
</organism>
<sequence length="762" mass="82323">MDALRLRIELEAINRATGPLRDILKGSTALGKSIKETKARLKELETQGKQLESFKEVTSRLNETGAALNTARQRVRELRAEIIAADNPSKNLTDSYRQARSEVQKLERAHERATDAQRQANEDMRKAGVPVDELARRHANLAREISGARAQLERQAGQLQRWKDIKQRYDATQEMRGHLLTAGTAAAGTAAAVGLPMLKTVKDFADLQTATTDLKIAMMESGKIVPAEFERIAAKARDLGARLPGTGQDFMLAGKALVEQGVNFKTIVDGGLEATSYLAVLLKLEKDRAAEFIAKAREVHGLQDRDLPAGADLMQRARFGFGLKPDQIYEAMSYSGTDINIKGLVGDLQKMKEYLALQGIAAGVGLEGSSFGTNFAHMLKSMANVNKLDDARGSEGRYVKDLLASKGVKFDFFDAAGQFAGFGKMVQELEKLKQFNPQQQERILKKLFDTEGGRPAAIFLKSGMQGFQDAIEKMDKQASLIDRVSEANGTLQNRWDTLGGAINEFSTKVGGILSPAVERIIDLVGKMVGGLNNFIDEHPTLSKVLVSGAALFTAVAGGIGGIALAAWGISGPLSVLKTGFEILGVGKYLPDLTNLGKTVLPFVKDAFLVLLNVIRAHPVGAVIATLAGAAALIYSNWDKIGPKLAEWWESLSNWIAEKVKAIADKIATLKQAFGFTFWQTGAPVGGTGVIAAPGSALVSALPPIRTSGAGSFNYTNAAQITITPHPNQSPQDIGQAVNRALDERDRQRAAQRRSIFADTYTN</sequence>
<proteinExistence type="predicted"/>
<dbReference type="PANTHER" id="PTHR37813:SF1">
    <property type="entry name" value="FELS-2 PROPHAGE PROTEIN"/>
    <property type="match status" value="1"/>
</dbReference>
<dbReference type="PANTHER" id="PTHR37813">
    <property type="entry name" value="FELS-2 PROPHAGE PROTEIN"/>
    <property type="match status" value="1"/>
</dbReference>
<evidence type="ECO:0000256" key="1">
    <source>
        <dbReference type="ARBA" id="ARBA00022612"/>
    </source>
</evidence>
<evidence type="ECO:0000259" key="3">
    <source>
        <dbReference type="Pfam" id="PF10145"/>
    </source>
</evidence>
<keyword evidence="5" id="KW-1185">Reference proteome</keyword>
<keyword evidence="2" id="KW-0175">Coiled coil</keyword>
<evidence type="ECO:0000256" key="2">
    <source>
        <dbReference type="SAM" id="Coils"/>
    </source>
</evidence>
<name>A0ABQ6FBS2_9RHOO</name>
<dbReference type="Proteomes" id="UP001157167">
    <property type="component" value="Unassembled WGS sequence"/>
</dbReference>
<feature type="coiled-coil region" evidence="2">
    <location>
        <begin position="27"/>
        <end position="151"/>
    </location>
</feature>
<dbReference type="EMBL" id="BSPX01000030">
    <property type="protein sequence ID" value="GLT22739.1"/>
    <property type="molecule type" value="Genomic_DNA"/>
</dbReference>
<feature type="domain" description="Phage tail tape measure protein" evidence="3">
    <location>
        <begin position="234"/>
        <end position="448"/>
    </location>
</feature>
<protein>
    <recommendedName>
        <fullName evidence="3">Phage tail tape measure protein domain-containing protein</fullName>
    </recommendedName>
</protein>
<accession>A0ABQ6FBS2</accession>
<dbReference type="RefSeq" id="WP_284188023.1">
    <property type="nucleotide sequence ID" value="NZ_BSPX01000030.1"/>
</dbReference>